<dbReference type="InterPro" id="IPR008266">
    <property type="entry name" value="Tyr_kinase_AS"/>
</dbReference>
<evidence type="ECO:0000256" key="19">
    <source>
        <dbReference type="SAM" id="MobiDB-lite"/>
    </source>
</evidence>
<dbReference type="AlphaFoldDB" id="A0A8T0EUY8"/>
<dbReference type="Proteomes" id="UP000807504">
    <property type="component" value="Unassembled WGS sequence"/>
</dbReference>
<evidence type="ECO:0000256" key="5">
    <source>
        <dbReference type="ARBA" id="ARBA00022527"/>
    </source>
</evidence>
<comment type="catalytic activity">
    <reaction evidence="16">
        <text>L-threonyl-[protein] + ATP = O-phospho-L-threonyl-[protein] + ADP + H(+)</text>
        <dbReference type="Rhea" id="RHEA:46608"/>
        <dbReference type="Rhea" id="RHEA-COMP:11060"/>
        <dbReference type="Rhea" id="RHEA-COMP:11605"/>
        <dbReference type="ChEBI" id="CHEBI:15378"/>
        <dbReference type="ChEBI" id="CHEBI:30013"/>
        <dbReference type="ChEBI" id="CHEBI:30616"/>
        <dbReference type="ChEBI" id="CHEBI:61977"/>
        <dbReference type="ChEBI" id="CHEBI:456216"/>
        <dbReference type="EC" id="2.7.12.1"/>
    </reaction>
</comment>
<accession>A0A8T0EUY8</accession>
<keyword evidence="22" id="KW-1185">Reference proteome</keyword>
<feature type="domain" description="Protein kinase" evidence="20">
    <location>
        <begin position="75"/>
        <end position="330"/>
    </location>
</feature>
<keyword evidence="10" id="KW-0418">Kinase</keyword>
<dbReference type="InterPro" id="IPR050940">
    <property type="entry name" value="Actin_reg-Ser/Thr_kinase"/>
</dbReference>
<dbReference type="FunFam" id="3.30.200.20:FF:000134">
    <property type="entry name" value="Dual specificity testis-specific protein kinase 2"/>
    <property type="match status" value="1"/>
</dbReference>
<comment type="similarity">
    <text evidence="3">Belongs to the protein kinase superfamily. TKL Ser/Thr protein kinase family.</text>
</comment>
<dbReference type="GO" id="GO:0005737">
    <property type="term" value="C:cytoplasm"/>
    <property type="evidence" value="ECO:0007669"/>
    <property type="project" value="TreeGrafter"/>
</dbReference>
<dbReference type="GO" id="GO:0005524">
    <property type="term" value="F:ATP binding"/>
    <property type="evidence" value="ECO:0007669"/>
    <property type="project" value="UniProtKB-UniRule"/>
</dbReference>
<keyword evidence="9 18" id="KW-0547">Nucleotide-binding</keyword>
<keyword evidence="6" id="KW-0597">Phosphoprotein</keyword>
<dbReference type="Pfam" id="PF07714">
    <property type="entry name" value="PK_Tyr_Ser-Thr"/>
    <property type="match status" value="1"/>
</dbReference>
<feature type="binding site" evidence="18">
    <location>
        <position position="104"/>
    </location>
    <ligand>
        <name>ATP</name>
        <dbReference type="ChEBI" id="CHEBI:30616"/>
    </ligand>
</feature>
<protein>
    <recommendedName>
        <fullName evidence="4">dual-specificity kinase</fullName>
        <ecNumber evidence="4">2.7.12.1</ecNumber>
    </recommendedName>
</protein>
<dbReference type="InterPro" id="IPR011009">
    <property type="entry name" value="Kinase-like_dom_sf"/>
</dbReference>
<evidence type="ECO:0000256" key="14">
    <source>
        <dbReference type="ARBA" id="ARBA00023211"/>
    </source>
</evidence>
<evidence type="ECO:0000256" key="8">
    <source>
        <dbReference type="ARBA" id="ARBA00022723"/>
    </source>
</evidence>
<evidence type="ECO:0000313" key="22">
    <source>
        <dbReference type="Proteomes" id="UP000807504"/>
    </source>
</evidence>
<dbReference type="GO" id="GO:0004712">
    <property type="term" value="F:protein serine/threonine/tyrosine kinase activity"/>
    <property type="evidence" value="ECO:0007669"/>
    <property type="project" value="UniProtKB-EC"/>
</dbReference>
<dbReference type="PROSITE" id="PS50011">
    <property type="entry name" value="PROTEIN_KINASE_DOM"/>
    <property type="match status" value="1"/>
</dbReference>
<sequence>MSASGEALLYNCRSLEHSDNRPVYSHIVSVRNGVKNVSNISKKYSKPSRSMSTCVPSSSYEALRYAVAALNRLDDFNCEKIGAGFFSEVFKVTHRTTGQVMVLKMNTSLSNRANMLREVQLMNRLSHENILRFMGVCVHEGQLHALTEYINGGSLEQLLQNKHIELSWETRIKLSLDIARGMCYLHSRGVFHRDLTSKNVLIKIDDEMTAVVGDFGLAEKIPDPRDRSQRLPIVGSPYWMAPECLKGQWYNEKADVFSYGIILCEIIARIEADPDILPRTENFGVDYVAFSEMCADCPPQYLELAFTCCRINPDSRPSFKEIVHQLEKMLNVISSMSGGSQLFYPPVVYTSCWDDGDNIDSVRAIFAHGWNKLGSPPNKIPQINTTPVKMSNSSVPQTPVTPKHIGEAMSICDPHYKPNNSSHNPFASLPRFWKGKKFLEPSVNDVDLAHSMNFDLMSPPKRNTLAPSEMPETKKEQSDSSSSKKPAKNLSKSLPSSPVLHRKSSKLQTRYSHLCNGDMPDSPRSVSPCPYSSPTAMSPFDDDSFSVQEQMNDCKLDDACSQLSKSHLETVPAIACESPAVVNFRTKTPSLCAKLRRSSGESGFFSVGDRSSNCDLSLEMYPTQEDLPSWTTDSNAELRLNDSPNDLRHVGSVDGRNSTCDLSLDSYNLPEDMPSWTTDGSIELNDTDDSGQLNSMGGRKRPSSCYSDDSCCCGNHSPSICEVDLELNKEQFRKSKDIFCSLPVCRKLDIQGLAMCDCTCHLCSTDTYCGSKVSCAVEELSSHDETVQPNLEIIKLSDSSLARHHTSTVLSKTCEKGKRIAKCMRTSSD</sequence>
<evidence type="ECO:0000256" key="2">
    <source>
        <dbReference type="ARBA" id="ARBA00001946"/>
    </source>
</evidence>
<keyword evidence="11 18" id="KW-0067">ATP-binding</keyword>
<evidence type="ECO:0000256" key="6">
    <source>
        <dbReference type="ARBA" id="ARBA00022553"/>
    </source>
</evidence>
<evidence type="ECO:0000256" key="7">
    <source>
        <dbReference type="ARBA" id="ARBA00022679"/>
    </source>
</evidence>
<dbReference type="GO" id="GO:0046872">
    <property type="term" value="F:metal ion binding"/>
    <property type="evidence" value="ECO:0007669"/>
    <property type="project" value="UniProtKB-KW"/>
</dbReference>
<keyword evidence="5" id="KW-0723">Serine/threonine-protein kinase</keyword>
<keyword evidence="14" id="KW-0464">Manganese</keyword>
<evidence type="ECO:0000256" key="18">
    <source>
        <dbReference type="PROSITE-ProRule" id="PRU10141"/>
    </source>
</evidence>
<dbReference type="GO" id="GO:0030036">
    <property type="term" value="P:actin cytoskeleton organization"/>
    <property type="evidence" value="ECO:0007669"/>
    <property type="project" value="TreeGrafter"/>
</dbReference>
<comment type="catalytic activity">
    <reaction evidence="17">
        <text>L-tyrosyl-[protein] + ATP = O-phospho-L-tyrosyl-[protein] + ADP + H(+)</text>
        <dbReference type="Rhea" id="RHEA:10596"/>
        <dbReference type="Rhea" id="RHEA-COMP:10136"/>
        <dbReference type="Rhea" id="RHEA-COMP:20101"/>
        <dbReference type="ChEBI" id="CHEBI:15378"/>
        <dbReference type="ChEBI" id="CHEBI:30616"/>
        <dbReference type="ChEBI" id="CHEBI:46858"/>
        <dbReference type="ChEBI" id="CHEBI:61978"/>
        <dbReference type="ChEBI" id="CHEBI:456216"/>
        <dbReference type="EC" id="2.7.12.1"/>
    </reaction>
</comment>
<evidence type="ECO:0000256" key="16">
    <source>
        <dbReference type="ARBA" id="ARBA00049308"/>
    </source>
</evidence>
<keyword evidence="8" id="KW-0479">Metal-binding</keyword>
<dbReference type="PANTHER" id="PTHR46485">
    <property type="entry name" value="LIM DOMAIN KINASE 1"/>
    <property type="match status" value="1"/>
</dbReference>
<name>A0A8T0EUY8_ARGBR</name>
<reference evidence="21" key="1">
    <citation type="journal article" date="2020" name="bioRxiv">
        <title>Chromosome-level reference genome of the European wasp spider Argiope bruennichi: a resource for studies on range expansion and evolutionary adaptation.</title>
        <authorList>
            <person name="Sheffer M.M."/>
            <person name="Hoppe A."/>
            <person name="Krehenwinkel H."/>
            <person name="Uhl G."/>
            <person name="Kuss A.W."/>
            <person name="Jensen L."/>
            <person name="Jensen C."/>
            <person name="Gillespie R.G."/>
            <person name="Hoff K.J."/>
            <person name="Prost S."/>
        </authorList>
    </citation>
    <scope>NUCLEOTIDE SEQUENCE</scope>
</reference>
<dbReference type="Gene3D" id="3.30.200.20">
    <property type="entry name" value="Phosphorylase Kinase, domain 1"/>
    <property type="match status" value="1"/>
</dbReference>
<feature type="region of interest" description="Disordered" evidence="19">
    <location>
        <begin position="675"/>
        <end position="698"/>
    </location>
</feature>
<dbReference type="Gene3D" id="1.10.510.10">
    <property type="entry name" value="Transferase(Phosphotransferase) domain 1"/>
    <property type="match status" value="1"/>
</dbReference>
<dbReference type="PROSITE" id="PS00109">
    <property type="entry name" value="PROTEIN_KINASE_TYR"/>
    <property type="match status" value="1"/>
</dbReference>
<evidence type="ECO:0000256" key="4">
    <source>
        <dbReference type="ARBA" id="ARBA00013203"/>
    </source>
</evidence>
<evidence type="ECO:0000256" key="11">
    <source>
        <dbReference type="ARBA" id="ARBA00022840"/>
    </source>
</evidence>
<evidence type="ECO:0000256" key="10">
    <source>
        <dbReference type="ARBA" id="ARBA00022777"/>
    </source>
</evidence>
<evidence type="ECO:0000256" key="12">
    <source>
        <dbReference type="ARBA" id="ARBA00022842"/>
    </source>
</evidence>
<dbReference type="PANTHER" id="PTHR46485:SF5">
    <property type="entry name" value="CENTER DIVIDER, ISOFORM A"/>
    <property type="match status" value="1"/>
</dbReference>
<evidence type="ECO:0000313" key="21">
    <source>
        <dbReference type="EMBL" id="KAF8777839.1"/>
    </source>
</evidence>
<evidence type="ECO:0000256" key="15">
    <source>
        <dbReference type="ARBA" id="ARBA00049003"/>
    </source>
</evidence>
<dbReference type="PRINTS" id="PR00109">
    <property type="entry name" value="TYRKINASE"/>
</dbReference>
<dbReference type="EMBL" id="JABXBU010002072">
    <property type="protein sequence ID" value="KAF8777839.1"/>
    <property type="molecule type" value="Genomic_DNA"/>
</dbReference>
<keyword evidence="7" id="KW-0808">Transferase</keyword>
<dbReference type="InterPro" id="IPR000719">
    <property type="entry name" value="Prot_kinase_dom"/>
</dbReference>
<comment type="cofactor">
    <cofactor evidence="2">
        <name>Mg(2+)</name>
        <dbReference type="ChEBI" id="CHEBI:18420"/>
    </cofactor>
</comment>
<gene>
    <name evidence="21" type="ORF">HNY73_014634</name>
</gene>
<evidence type="ECO:0000256" key="9">
    <source>
        <dbReference type="ARBA" id="ARBA00022741"/>
    </source>
</evidence>
<evidence type="ECO:0000256" key="3">
    <source>
        <dbReference type="ARBA" id="ARBA00005843"/>
    </source>
</evidence>
<dbReference type="GO" id="GO:0005634">
    <property type="term" value="C:nucleus"/>
    <property type="evidence" value="ECO:0007669"/>
    <property type="project" value="TreeGrafter"/>
</dbReference>
<evidence type="ECO:0000256" key="13">
    <source>
        <dbReference type="ARBA" id="ARBA00023137"/>
    </source>
</evidence>
<feature type="region of interest" description="Disordered" evidence="19">
    <location>
        <begin position="453"/>
        <end position="533"/>
    </location>
</feature>
<comment type="caution">
    <text evidence="21">The sequence shown here is derived from an EMBL/GenBank/DDBJ whole genome shotgun (WGS) entry which is preliminary data.</text>
</comment>
<evidence type="ECO:0000259" key="20">
    <source>
        <dbReference type="PROSITE" id="PS50011"/>
    </source>
</evidence>
<dbReference type="EC" id="2.7.12.1" evidence="4"/>
<dbReference type="GO" id="GO:0004713">
    <property type="term" value="F:protein tyrosine kinase activity"/>
    <property type="evidence" value="ECO:0007669"/>
    <property type="project" value="UniProtKB-KW"/>
</dbReference>
<evidence type="ECO:0000256" key="1">
    <source>
        <dbReference type="ARBA" id="ARBA00001936"/>
    </source>
</evidence>
<evidence type="ECO:0000256" key="17">
    <source>
        <dbReference type="ARBA" id="ARBA00051680"/>
    </source>
</evidence>
<dbReference type="CDD" id="cd14155">
    <property type="entry name" value="PKc_TESK"/>
    <property type="match status" value="1"/>
</dbReference>
<keyword evidence="13" id="KW-0829">Tyrosine-protein kinase</keyword>
<organism evidence="21 22">
    <name type="scientific">Argiope bruennichi</name>
    <name type="common">Wasp spider</name>
    <name type="synonym">Aranea bruennichi</name>
    <dbReference type="NCBI Taxonomy" id="94029"/>
    <lineage>
        <taxon>Eukaryota</taxon>
        <taxon>Metazoa</taxon>
        <taxon>Ecdysozoa</taxon>
        <taxon>Arthropoda</taxon>
        <taxon>Chelicerata</taxon>
        <taxon>Arachnida</taxon>
        <taxon>Araneae</taxon>
        <taxon>Araneomorphae</taxon>
        <taxon>Entelegynae</taxon>
        <taxon>Araneoidea</taxon>
        <taxon>Araneidae</taxon>
        <taxon>Argiope</taxon>
    </lineage>
</organism>
<dbReference type="GO" id="GO:0004674">
    <property type="term" value="F:protein serine/threonine kinase activity"/>
    <property type="evidence" value="ECO:0007669"/>
    <property type="project" value="UniProtKB-KW"/>
</dbReference>
<dbReference type="InterPro" id="IPR001245">
    <property type="entry name" value="Ser-Thr/Tyr_kinase_cat_dom"/>
</dbReference>
<proteinExistence type="inferred from homology"/>
<dbReference type="SUPFAM" id="SSF56112">
    <property type="entry name" value="Protein kinase-like (PK-like)"/>
    <property type="match status" value="1"/>
</dbReference>
<comment type="cofactor">
    <cofactor evidence="1">
        <name>Mn(2+)</name>
        <dbReference type="ChEBI" id="CHEBI:29035"/>
    </cofactor>
</comment>
<dbReference type="InterPro" id="IPR017441">
    <property type="entry name" value="Protein_kinase_ATP_BS"/>
</dbReference>
<dbReference type="FunFam" id="1.10.510.10:FF:000202">
    <property type="entry name" value="Dual specificity testis-specific protein kinase 2"/>
    <property type="match status" value="1"/>
</dbReference>
<comment type="catalytic activity">
    <reaction evidence="15">
        <text>L-seryl-[protein] + ATP = O-phospho-L-seryl-[protein] + ADP + H(+)</text>
        <dbReference type="Rhea" id="RHEA:17989"/>
        <dbReference type="Rhea" id="RHEA-COMP:9863"/>
        <dbReference type="Rhea" id="RHEA-COMP:11604"/>
        <dbReference type="ChEBI" id="CHEBI:15378"/>
        <dbReference type="ChEBI" id="CHEBI:29999"/>
        <dbReference type="ChEBI" id="CHEBI:30616"/>
        <dbReference type="ChEBI" id="CHEBI:83421"/>
        <dbReference type="ChEBI" id="CHEBI:456216"/>
        <dbReference type="EC" id="2.7.12.1"/>
    </reaction>
</comment>
<reference evidence="21" key="2">
    <citation type="submission" date="2020-06" db="EMBL/GenBank/DDBJ databases">
        <authorList>
            <person name="Sheffer M."/>
        </authorList>
    </citation>
    <scope>NUCLEOTIDE SEQUENCE</scope>
</reference>
<dbReference type="PROSITE" id="PS00107">
    <property type="entry name" value="PROTEIN_KINASE_ATP"/>
    <property type="match status" value="1"/>
</dbReference>
<keyword evidence="12" id="KW-0460">Magnesium</keyword>